<organism evidence="2 3">
    <name type="scientific">Branchiostoma belcheri</name>
    <name type="common">Amphioxus</name>
    <dbReference type="NCBI Taxonomy" id="7741"/>
    <lineage>
        <taxon>Eukaryota</taxon>
        <taxon>Metazoa</taxon>
        <taxon>Chordata</taxon>
        <taxon>Cephalochordata</taxon>
        <taxon>Leptocardii</taxon>
        <taxon>Amphioxiformes</taxon>
        <taxon>Branchiostomatidae</taxon>
        <taxon>Branchiostoma</taxon>
    </lineage>
</organism>
<evidence type="ECO:0000313" key="2">
    <source>
        <dbReference type="Proteomes" id="UP000515135"/>
    </source>
</evidence>
<dbReference type="KEGG" id="bbel:109487539"/>
<dbReference type="OrthoDB" id="10048512at2759"/>
<feature type="transmembrane region" description="Helical" evidence="1">
    <location>
        <begin position="72"/>
        <end position="92"/>
    </location>
</feature>
<proteinExistence type="predicted"/>
<keyword evidence="2" id="KW-1185">Reference proteome</keyword>
<dbReference type="Proteomes" id="UP000515135">
    <property type="component" value="Unplaced"/>
</dbReference>
<evidence type="ECO:0000256" key="1">
    <source>
        <dbReference type="SAM" id="Phobius"/>
    </source>
</evidence>
<dbReference type="RefSeq" id="XP_019647112.1">
    <property type="nucleotide sequence ID" value="XM_019791553.1"/>
</dbReference>
<reference evidence="3" key="1">
    <citation type="submission" date="2025-08" db="UniProtKB">
        <authorList>
            <consortium name="RefSeq"/>
        </authorList>
    </citation>
    <scope>IDENTIFICATION</scope>
    <source>
        <tissue evidence="3">Gonad</tissue>
    </source>
</reference>
<dbReference type="GeneID" id="109487539"/>
<name>A0A6P5AVK0_BRABE</name>
<gene>
    <name evidence="3" type="primary">LOC109487539</name>
</gene>
<evidence type="ECO:0000313" key="3">
    <source>
        <dbReference type="RefSeq" id="XP_019647112.1"/>
    </source>
</evidence>
<keyword evidence="1" id="KW-0812">Transmembrane</keyword>
<keyword evidence="1" id="KW-1133">Transmembrane helix</keyword>
<protein>
    <submittedName>
        <fullName evidence="3">Uncharacterized protein LOC109487539</fullName>
    </submittedName>
</protein>
<sequence length="114" mass="11935">MASLGSALRLVATRGLVAGKSLAGGQGRLLHTARRKLAADPAAAKRQAMADQAHIGSIRDKVNATLTPGMDFWHYSFYIVFIGAVVTFVGAASQLEPAPTGGHGHGHGEEEEEE</sequence>
<dbReference type="AlphaFoldDB" id="A0A6P5AVK0"/>
<accession>A0A6P5AVK0</accession>
<keyword evidence="1" id="KW-0472">Membrane</keyword>